<dbReference type="AlphaFoldDB" id="A0A2R6NT56"/>
<organism evidence="1 2">
    <name type="scientific">Hermanssonia centrifuga</name>
    <dbReference type="NCBI Taxonomy" id="98765"/>
    <lineage>
        <taxon>Eukaryota</taxon>
        <taxon>Fungi</taxon>
        <taxon>Dikarya</taxon>
        <taxon>Basidiomycota</taxon>
        <taxon>Agaricomycotina</taxon>
        <taxon>Agaricomycetes</taxon>
        <taxon>Polyporales</taxon>
        <taxon>Meruliaceae</taxon>
        <taxon>Hermanssonia</taxon>
    </lineage>
</organism>
<proteinExistence type="predicted"/>
<protein>
    <submittedName>
        <fullName evidence="1">Uncharacterized protein</fullName>
    </submittedName>
</protein>
<dbReference type="EMBL" id="MLYV02000860">
    <property type="protein sequence ID" value="PSR76154.1"/>
    <property type="molecule type" value="Genomic_DNA"/>
</dbReference>
<keyword evidence="2" id="KW-1185">Reference proteome</keyword>
<sequence>MDVPVPPNPSTCEECVQECEESACDLQLTEQCTDQCVVVPCNDAHHKYAACDPKPPSPPSDLTSAEEADRDILESFDCPPGRFPTIYLHPSKQISLN</sequence>
<comment type="caution">
    <text evidence="1">The sequence shown here is derived from an EMBL/GenBank/DDBJ whole genome shotgun (WGS) entry which is preliminary data.</text>
</comment>
<gene>
    <name evidence="1" type="ORF">PHLCEN_2v8652</name>
</gene>
<dbReference type="OrthoDB" id="3437960at2759"/>
<reference evidence="1 2" key="1">
    <citation type="submission" date="2018-02" db="EMBL/GenBank/DDBJ databases">
        <title>Genome sequence of the basidiomycete white-rot fungus Phlebia centrifuga.</title>
        <authorList>
            <person name="Granchi Z."/>
            <person name="Peng M."/>
            <person name="de Vries R.P."/>
            <person name="Hilden K."/>
            <person name="Makela M.R."/>
            <person name="Grigoriev I."/>
            <person name="Riley R."/>
        </authorList>
    </citation>
    <scope>NUCLEOTIDE SEQUENCE [LARGE SCALE GENOMIC DNA]</scope>
    <source>
        <strain evidence="1 2">FBCC195</strain>
    </source>
</reference>
<dbReference type="Proteomes" id="UP000186601">
    <property type="component" value="Unassembled WGS sequence"/>
</dbReference>
<evidence type="ECO:0000313" key="1">
    <source>
        <dbReference type="EMBL" id="PSR76154.1"/>
    </source>
</evidence>
<accession>A0A2R6NT56</accession>
<dbReference type="STRING" id="98765.A0A2R6NT56"/>
<evidence type="ECO:0000313" key="2">
    <source>
        <dbReference type="Proteomes" id="UP000186601"/>
    </source>
</evidence>
<name>A0A2R6NT56_9APHY</name>